<protein>
    <recommendedName>
        <fullName evidence="3">Peptidase A1 domain-containing protein</fullName>
    </recommendedName>
</protein>
<proteinExistence type="predicted"/>
<evidence type="ECO:0008006" key="3">
    <source>
        <dbReference type="Google" id="ProtNLM"/>
    </source>
</evidence>
<keyword evidence="2" id="KW-1185">Reference proteome</keyword>
<dbReference type="AlphaFoldDB" id="A0AAV5TXS6"/>
<feature type="non-terminal residue" evidence="1">
    <location>
        <position position="1"/>
    </location>
</feature>
<reference evidence="1" key="1">
    <citation type="submission" date="2023-10" db="EMBL/GenBank/DDBJ databases">
        <title>Genome assembly of Pristionchus species.</title>
        <authorList>
            <person name="Yoshida K."/>
            <person name="Sommer R.J."/>
        </authorList>
    </citation>
    <scope>NUCLEOTIDE SEQUENCE</scope>
    <source>
        <strain evidence="1">RS0144</strain>
    </source>
</reference>
<comment type="caution">
    <text evidence="1">The sequence shown here is derived from an EMBL/GenBank/DDBJ whole genome shotgun (WGS) entry which is preliminary data.</text>
</comment>
<evidence type="ECO:0000313" key="1">
    <source>
        <dbReference type="EMBL" id="GMS99343.1"/>
    </source>
</evidence>
<dbReference type="Proteomes" id="UP001432027">
    <property type="component" value="Unassembled WGS sequence"/>
</dbReference>
<sequence length="68" mass="7232">TLDPFGGFTLNINGPILSLVFNGPCGVHMDTNLQFIPAFDLSERGFIASGGWNGFKKAVLGGVQSFRS</sequence>
<evidence type="ECO:0000313" key="2">
    <source>
        <dbReference type="Proteomes" id="UP001432027"/>
    </source>
</evidence>
<gene>
    <name evidence="1" type="ORF">PENTCL1PPCAC_21518</name>
</gene>
<accession>A0AAV5TXS6</accession>
<organism evidence="1 2">
    <name type="scientific">Pristionchus entomophagus</name>
    <dbReference type="NCBI Taxonomy" id="358040"/>
    <lineage>
        <taxon>Eukaryota</taxon>
        <taxon>Metazoa</taxon>
        <taxon>Ecdysozoa</taxon>
        <taxon>Nematoda</taxon>
        <taxon>Chromadorea</taxon>
        <taxon>Rhabditida</taxon>
        <taxon>Rhabditina</taxon>
        <taxon>Diplogasteromorpha</taxon>
        <taxon>Diplogasteroidea</taxon>
        <taxon>Neodiplogasteridae</taxon>
        <taxon>Pristionchus</taxon>
    </lineage>
</organism>
<dbReference type="EMBL" id="BTSX01000005">
    <property type="protein sequence ID" value="GMS99343.1"/>
    <property type="molecule type" value="Genomic_DNA"/>
</dbReference>
<name>A0AAV5TXS6_9BILA</name>